<dbReference type="GeneID" id="75692116"/>
<dbReference type="Proteomes" id="UP000827562">
    <property type="component" value="Segment"/>
</dbReference>
<evidence type="ECO:0000313" key="1">
    <source>
        <dbReference type="EMBL" id="QWM89823.1"/>
    </source>
</evidence>
<protein>
    <submittedName>
        <fullName evidence="1">Uncharacterized protein</fullName>
    </submittedName>
</protein>
<evidence type="ECO:0000313" key="2">
    <source>
        <dbReference type="Proteomes" id="UP000827562"/>
    </source>
</evidence>
<reference evidence="1 2" key="1">
    <citation type="submission" date="2021-04" db="EMBL/GenBank/DDBJ databases">
        <authorList>
            <person name="Shkoporov A.N."/>
            <person name="Stockdale S.R."/>
            <person name="Guerin E."/>
            <person name="Ross R.P."/>
            <person name="Hill C."/>
        </authorList>
    </citation>
    <scope>NUCLEOTIDE SEQUENCE [LARGE SCALE GENOMIC DNA]</scope>
    <source>
        <strain evidence="2">cr77_1</strain>
    </source>
</reference>
<gene>
    <name evidence="1" type="primary">gp_16594</name>
</gene>
<proteinExistence type="predicted"/>
<dbReference type="KEGG" id="vg:75692116"/>
<keyword evidence="2" id="KW-1185">Reference proteome</keyword>
<sequence>MSRLTDFLWCVLFAFAAVIISIKLSPQRVEAVEVKPHYELTIPKVEPKSFNLELDLSKGTARVESDAGISNANVTVNHPAPQVINKPAKVKIKKVYETKTEVLSKVVMFKMPTPRLIHTTTPEYPTRVVK</sequence>
<name>A0AAE7RXP6_9CAUD</name>
<dbReference type="EMBL" id="MZ130482">
    <property type="protein sequence ID" value="QWM89823.1"/>
    <property type="molecule type" value="Genomic_DNA"/>
</dbReference>
<dbReference type="RefSeq" id="YP_010359395.1">
    <property type="nucleotide sequence ID" value="NC_062772.1"/>
</dbReference>
<accession>A0AAE7RXP6</accession>
<organism evidence="1 2">
    <name type="scientific">uncultured phage cr77_1</name>
    <dbReference type="NCBI Taxonomy" id="2986410"/>
    <lineage>
        <taxon>Viruses</taxon>
        <taxon>Duplodnaviria</taxon>
        <taxon>Heunggongvirae</taxon>
        <taxon>Uroviricota</taxon>
        <taxon>Caudoviricetes</taxon>
        <taxon>Crassvirales</taxon>
        <taxon>Suoliviridae</taxon>
        <taxon>Boorivirinae</taxon>
        <taxon>Canhaevirus</taxon>
        <taxon>Canhaevirus faecalis</taxon>
    </lineage>
</organism>